<evidence type="ECO:0000256" key="3">
    <source>
        <dbReference type="ARBA" id="ARBA00023163"/>
    </source>
</evidence>
<evidence type="ECO:0000256" key="4">
    <source>
        <dbReference type="PROSITE-ProRule" id="PRU00169"/>
    </source>
</evidence>
<dbReference type="OrthoDB" id="8030424at2"/>
<evidence type="ECO:0000256" key="1">
    <source>
        <dbReference type="ARBA" id="ARBA00022553"/>
    </source>
</evidence>
<dbReference type="Proteomes" id="UP000053675">
    <property type="component" value="Unassembled WGS sequence"/>
</dbReference>
<dbReference type="eggNOG" id="COG0784">
    <property type="taxonomic scope" value="Bacteria"/>
</dbReference>
<dbReference type="AlphaFoldDB" id="A0A084U654"/>
<dbReference type="InterPro" id="IPR050595">
    <property type="entry name" value="Bact_response_regulator"/>
</dbReference>
<organism evidence="6 7">
    <name type="scientific">Nitratireductor basaltis</name>
    <dbReference type="NCBI Taxonomy" id="472175"/>
    <lineage>
        <taxon>Bacteria</taxon>
        <taxon>Pseudomonadati</taxon>
        <taxon>Pseudomonadota</taxon>
        <taxon>Alphaproteobacteria</taxon>
        <taxon>Hyphomicrobiales</taxon>
        <taxon>Phyllobacteriaceae</taxon>
        <taxon>Nitratireductor</taxon>
    </lineage>
</organism>
<protein>
    <submittedName>
        <fullName evidence="6">Alkaline phosphatase synthesis transcriptional regulatory protein PhoP</fullName>
    </submittedName>
</protein>
<evidence type="ECO:0000256" key="2">
    <source>
        <dbReference type="ARBA" id="ARBA00023015"/>
    </source>
</evidence>
<dbReference type="RefSeq" id="WP_036485175.1">
    <property type="nucleotide sequence ID" value="NZ_JMQM01000002.1"/>
</dbReference>
<evidence type="ECO:0000259" key="5">
    <source>
        <dbReference type="PROSITE" id="PS50110"/>
    </source>
</evidence>
<dbReference type="SUPFAM" id="SSF52172">
    <property type="entry name" value="CheY-like"/>
    <property type="match status" value="1"/>
</dbReference>
<feature type="domain" description="Response regulatory" evidence="5">
    <location>
        <begin position="7"/>
        <end position="126"/>
    </location>
</feature>
<dbReference type="GO" id="GO:0000160">
    <property type="term" value="P:phosphorelay signal transduction system"/>
    <property type="evidence" value="ECO:0007669"/>
    <property type="project" value="InterPro"/>
</dbReference>
<dbReference type="STRING" id="472175.EL18_02691"/>
<dbReference type="Pfam" id="PF00072">
    <property type="entry name" value="Response_reg"/>
    <property type="match status" value="1"/>
</dbReference>
<dbReference type="Gene3D" id="3.40.50.2300">
    <property type="match status" value="1"/>
</dbReference>
<evidence type="ECO:0000313" key="7">
    <source>
        <dbReference type="Proteomes" id="UP000053675"/>
    </source>
</evidence>
<proteinExistence type="predicted"/>
<dbReference type="EMBL" id="JMQM01000002">
    <property type="protein sequence ID" value="KFB08440.1"/>
    <property type="molecule type" value="Genomic_DNA"/>
</dbReference>
<dbReference type="PROSITE" id="PS50110">
    <property type="entry name" value="RESPONSE_REGULATORY"/>
    <property type="match status" value="1"/>
</dbReference>
<dbReference type="CDD" id="cd00156">
    <property type="entry name" value="REC"/>
    <property type="match status" value="1"/>
</dbReference>
<comment type="caution">
    <text evidence="6">The sequence shown here is derived from an EMBL/GenBank/DDBJ whole genome shotgun (WGS) entry which is preliminary data.</text>
</comment>
<sequence>MYSTPKRLLSVDDDASSAELVVRVAERCGYEAFATSDSRGVINLVRALKPEVMAIDINMPNIDAAGLFVLLAQDKYAGKIIIVSGEDEIVLRKTQAKAVEHGLRVPEIQQKPLDFARLRKILMQPNDVGAAA</sequence>
<dbReference type="PANTHER" id="PTHR44591">
    <property type="entry name" value="STRESS RESPONSE REGULATOR PROTEIN 1"/>
    <property type="match status" value="1"/>
</dbReference>
<dbReference type="PATRIC" id="fig|472175.3.peg.2683"/>
<keyword evidence="2" id="KW-0805">Transcription regulation</keyword>
<dbReference type="InterPro" id="IPR001789">
    <property type="entry name" value="Sig_transdc_resp-reg_receiver"/>
</dbReference>
<dbReference type="InterPro" id="IPR011006">
    <property type="entry name" value="CheY-like_superfamily"/>
</dbReference>
<accession>A0A084U654</accession>
<gene>
    <name evidence="6" type="primary">phoP</name>
    <name evidence="6" type="ORF">EL18_02691</name>
</gene>
<reference evidence="6 7" key="1">
    <citation type="submission" date="2014-05" db="EMBL/GenBank/DDBJ databases">
        <title>Draft Genome Sequence of Nitratireductor basaltis Strain UMTGB225, A Marine Bacterium Isolated from Green Barrel Tunicate.</title>
        <authorList>
            <person name="Gan H.Y."/>
        </authorList>
    </citation>
    <scope>NUCLEOTIDE SEQUENCE [LARGE SCALE GENOMIC DNA]</scope>
    <source>
        <strain evidence="6 7">UMTGB225</strain>
    </source>
</reference>
<dbReference type="PANTHER" id="PTHR44591:SF3">
    <property type="entry name" value="RESPONSE REGULATORY DOMAIN-CONTAINING PROTEIN"/>
    <property type="match status" value="1"/>
</dbReference>
<keyword evidence="7" id="KW-1185">Reference proteome</keyword>
<feature type="modified residue" description="4-aspartylphosphate" evidence="4">
    <location>
        <position position="56"/>
    </location>
</feature>
<keyword evidence="3" id="KW-0804">Transcription</keyword>
<keyword evidence="1 4" id="KW-0597">Phosphoprotein</keyword>
<name>A0A084U654_9HYPH</name>
<evidence type="ECO:0000313" key="6">
    <source>
        <dbReference type="EMBL" id="KFB08440.1"/>
    </source>
</evidence>